<dbReference type="Gene3D" id="3.90.226.10">
    <property type="entry name" value="2-enoyl-CoA Hydratase, Chain A, domain 1"/>
    <property type="match status" value="1"/>
</dbReference>
<keyword evidence="2" id="KW-0809">Transit peptide</keyword>
<comment type="caution">
    <text evidence="6">The sequence shown here is derived from an EMBL/GenBank/DDBJ whole genome shotgun (WGS) entry which is preliminary data.</text>
</comment>
<dbReference type="Gene3D" id="3.40.50.720">
    <property type="entry name" value="NAD(P)-binding Rossmann-like Domain"/>
    <property type="match status" value="1"/>
</dbReference>
<dbReference type="EMBL" id="CAMXCT020001560">
    <property type="protein sequence ID" value="CAL1144590.1"/>
    <property type="molecule type" value="Genomic_DNA"/>
</dbReference>
<evidence type="ECO:0000256" key="1">
    <source>
        <dbReference type="ARBA" id="ARBA00022832"/>
    </source>
</evidence>
<dbReference type="CDD" id="cd06558">
    <property type="entry name" value="crotonase-like"/>
    <property type="match status" value="1"/>
</dbReference>
<accession>A0A9P1CGL0</accession>
<dbReference type="OrthoDB" id="417100at2759"/>
<evidence type="ECO:0000313" key="8">
    <source>
        <dbReference type="Proteomes" id="UP001152797"/>
    </source>
</evidence>
<dbReference type="Pfam" id="PF13380">
    <property type="entry name" value="CoA_binding_2"/>
    <property type="match status" value="1"/>
</dbReference>
<evidence type="ECO:0000313" key="6">
    <source>
        <dbReference type="EMBL" id="CAI3991215.1"/>
    </source>
</evidence>
<dbReference type="SUPFAM" id="SSF51735">
    <property type="entry name" value="NAD(P)-binding Rossmann-fold domains"/>
    <property type="match status" value="1"/>
</dbReference>
<keyword evidence="8" id="KW-1185">Reference proteome</keyword>
<dbReference type="InterPro" id="IPR052377">
    <property type="entry name" value="Mitochondrial_ECH-domain"/>
</dbReference>
<dbReference type="GO" id="GO:0016836">
    <property type="term" value="F:hydro-lyase activity"/>
    <property type="evidence" value="ECO:0007669"/>
    <property type="project" value="TreeGrafter"/>
</dbReference>
<dbReference type="PANTHER" id="PTHR43602">
    <property type="match status" value="1"/>
</dbReference>
<feature type="domain" description="CoA-binding" evidence="5">
    <location>
        <begin position="961"/>
        <end position="1062"/>
    </location>
</feature>
<dbReference type="PANTHER" id="PTHR43602:SF1">
    <property type="entry name" value="ENOYL-COA HYDRATASE DOMAIN-CONTAINING PROTEIN 3, MITOCHONDRIAL"/>
    <property type="match status" value="1"/>
</dbReference>
<feature type="compositionally biased region" description="Polar residues" evidence="4">
    <location>
        <begin position="755"/>
        <end position="764"/>
    </location>
</feature>
<dbReference type="EMBL" id="CAMXCT030001560">
    <property type="protein sequence ID" value="CAL4778527.1"/>
    <property type="molecule type" value="Genomic_DNA"/>
</dbReference>
<dbReference type="Proteomes" id="UP001152797">
    <property type="component" value="Unassembled WGS sequence"/>
</dbReference>
<keyword evidence="1" id="KW-0276">Fatty acid metabolism</keyword>
<gene>
    <name evidence="6" type="ORF">C1SCF055_LOCUS18142</name>
</gene>
<evidence type="ECO:0000256" key="2">
    <source>
        <dbReference type="ARBA" id="ARBA00022946"/>
    </source>
</evidence>
<reference evidence="7 8" key="2">
    <citation type="submission" date="2024-05" db="EMBL/GenBank/DDBJ databases">
        <authorList>
            <person name="Chen Y."/>
            <person name="Shah S."/>
            <person name="Dougan E. K."/>
            <person name="Thang M."/>
            <person name="Chan C."/>
        </authorList>
    </citation>
    <scope>NUCLEOTIDE SEQUENCE [LARGE SCALE GENOMIC DNA]</scope>
</reference>
<organism evidence="6">
    <name type="scientific">Cladocopium goreaui</name>
    <dbReference type="NCBI Taxonomy" id="2562237"/>
    <lineage>
        <taxon>Eukaryota</taxon>
        <taxon>Sar</taxon>
        <taxon>Alveolata</taxon>
        <taxon>Dinophyceae</taxon>
        <taxon>Suessiales</taxon>
        <taxon>Symbiodiniaceae</taxon>
        <taxon>Cladocopium</taxon>
    </lineage>
</organism>
<evidence type="ECO:0000259" key="5">
    <source>
        <dbReference type="Pfam" id="PF13380"/>
    </source>
</evidence>
<dbReference type="SUPFAM" id="SSF52096">
    <property type="entry name" value="ClpP/crotonase"/>
    <property type="match status" value="1"/>
</dbReference>
<feature type="region of interest" description="Disordered" evidence="4">
    <location>
        <begin position="754"/>
        <end position="779"/>
    </location>
</feature>
<dbReference type="InterPro" id="IPR001753">
    <property type="entry name" value="Enoyl-CoA_hydra/iso"/>
</dbReference>
<keyword evidence="3" id="KW-0443">Lipid metabolism</keyword>
<evidence type="ECO:0000256" key="4">
    <source>
        <dbReference type="SAM" id="MobiDB-lite"/>
    </source>
</evidence>
<name>A0A9P1CGL0_9DINO</name>
<sequence>MMDSSEISLEHALNATNALYLRSLSKPNVVELPPGVVKPSDLPLEIVKDDAKVKHVFDVIGEVDFPEAKRNEVTNACVEGRFHDLPEPFCLKNSPGMQFEYQLVALPAPNRKHFVLKHVIFPCLVKTDFVKSLCYGECHGVMWHGNAKNTKKALHYMMEKMGGFQVQMYSLQPAGGNSAEGKVNFYTGLNDDDIDAGFDYIEKHGPRTHHSNTQLRWISKQFISEDSPVSKWPERLIKEALRNLMNDGVLALPVHDFPLTLVDVEPGVLMILEKLFPSFTDKALGMHGFREASEFDFFRGEAGRPERPDIFDDGSLPEQPMRKLKGFCDVGNTVLTKERWGAAKFPQGQPRLYISNDVDLSAEPSGRSMVITHIQFMQMLEPAWMKGSCLSDIKAVLKRTCIIIITDSFIYYRPATEAEVCVECIKLNDAKSLLRRSGGVKYMAYRKGNRDLSEDHHKHLQWEEAWMRSIMDNKGENKPPMPTETSITSPFSGKTNVSIQVHLEESGPAPAIKRESSFFRQTLRDGIPGACIDLDMSPPKKARKVPESLPAIKEETHATATRPMNYGLIDLVSEDEDEPPTNPPWRLQVVVETKRCPQCKMIYGPNFRNRDVQLINTTKISDMALDEVLFINMKVGFTIRFLKYHAYLFFRCCSTGRGVHFAYEQTFFDNLADETPPLHTKFRELYYDGLFYYMVGLEWEVLGKHTSIVIGKEIDESTLMTYDAHCHEHLLPPLRPKKVSGVVADGHHKVLVKTCGNQTPTNKNRVGRPRDDGNQKRGHGHGWFMVVDPVSGRILGVTSQDEPEGNKVVTQSLLKILPQYPNIDLLVMDRACHYMPSAVKTPGLEQLKYFSLDRFHSYGHTKNCPCNPRSKTRLKKRIKNLNTSIAEQTFSWFRGYSKVLNDMRPLRHRFAVLLFCKQHNDLVACSDTYHLNQYKVYKGKGATKPYACNKVKGKKTMKPGSMKVLRCYMQHGLSAVPVSVSQKVIEGLPCVSSLKDLGRDACDYGVSVITPPKVTLQLLDVISELKIQRLWLQPGSESQEVLQRAAELELGLIHSGPCVLVELGFNPQWSPPQAVAEGEAAEGRVQWRLDEQQVFTLTLSSPKTRNALSRPVLDALQQILSDLPRTTRVLLLQSQGSVFSSGHDFGDFDEALGTETHRRTLKLCSQVNMLLQQIPQPTIAVVQGLATAAGCQLACSCDLVLAADSAAFQLPGAANGGFCHTPAVSLGMRVPPNLVAEMAFLAEKVSAERAERTGLVNRVIPRVKLYSEARRLAEKLASADPVQIQRGKEVLYQQISKPNLAEKYQAAEPAMLEMFATPASQEMVRKFKR</sequence>
<dbReference type="InterPro" id="IPR029045">
    <property type="entry name" value="ClpP/crotonase-like_dom_sf"/>
</dbReference>
<dbReference type="InterPro" id="IPR036291">
    <property type="entry name" value="NAD(P)-bd_dom_sf"/>
</dbReference>
<evidence type="ECO:0000313" key="7">
    <source>
        <dbReference type="EMBL" id="CAL4778527.1"/>
    </source>
</evidence>
<reference evidence="6" key="1">
    <citation type="submission" date="2022-10" db="EMBL/GenBank/DDBJ databases">
        <authorList>
            <person name="Chen Y."/>
            <person name="Dougan E. K."/>
            <person name="Chan C."/>
            <person name="Rhodes N."/>
            <person name="Thang M."/>
        </authorList>
    </citation>
    <scope>NUCLEOTIDE SEQUENCE</scope>
</reference>
<evidence type="ECO:0000256" key="3">
    <source>
        <dbReference type="ARBA" id="ARBA00023098"/>
    </source>
</evidence>
<protein>
    <submittedName>
        <fullName evidence="7">Enoyl-CoA hydratase domain-containing protein 3, mitochondrial</fullName>
    </submittedName>
</protein>
<dbReference type="GO" id="GO:0006631">
    <property type="term" value="P:fatty acid metabolic process"/>
    <property type="evidence" value="ECO:0007669"/>
    <property type="project" value="UniProtKB-KW"/>
</dbReference>
<dbReference type="InterPro" id="IPR003781">
    <property type="entry name" value="CoA-bd"/>
</dbReference>
<dbReference type="GO" id="GO:0005739">
    <property type="term" value="C:mitochondrion"/>
    <property type="evidence" value="ECO:0007669"/>
    <property type="project" value="TreeGrafter"/>
</dbReference>
<proteinExistence type="predicted"/>
<dbReference type="EMBL" id="CAMXCT010001560">
    <property type="protein sequence ID" value="CAI3991215.1"/>
    <property type="molecule type" value="Genomic_DNA"/>
</dbReference>
<dbReference type="Pfam" id="PF00378">
    <property type="entry name" value="ECH_1"/>
    <property type="match status" value="1"/>
</dbReference>